<dbReference type="EMBL" id="NFKP01000013">
    <property type="protein sequence ID" value="OUP68899.1"/>
    <property type="molecule type" value="Genomic_DNA"/>
</dbReference>
<evidence type="ECO:0000313" key="3">
    <source>
        <dbReference type="Proteomes" id="UP000196386"/>
    </source>
</evidence>
<keyword evidence="1" id="KW-0812">Transmembrane</keyword>
<sequence>MVEVSIGELLLAFVAAMGIPSAIMGLIVWRFKGHIEAREEAQAEKAKAQQDLFLLIVQSTRASIALGEATAHAMQRGHTNGDMETALAYATDIKHKQKDFLAKQGIHALLDE</sequence>
<comment type="caution">
    <text evidence="2">The sequence shown here is derived from an EMBL/GenBank/DDBJ whole genome shotgun (WGS) entry which is preliminary data.</text>
</comment>
<feature type="transmembrane region" description="Helical" evidence="1">
    <location>
        <begin position="6"/>
        <end position="29"/>
    </location>
</feature>
<organism evidence="2 3">
    <name type="scientific">Anaerotruncus colihominis</name>
    <dbReference type="NCBI Taxonomy" id="169435"/>
    <lineage>
        <taxon>Bacteria</taxon>
        <taxon>Bacillati</taxon>
        <taxon>Bacillota</taxon>
        <taxon>Clostridia</taxon>
        <taxon>Eubacteriales</taxon>
        <taxon>Oscillospiraceae</taxon>
        <taxon>Anaerotruncus</taxon>
    </lineage>
</organism>
<keyword evidence="1" id="KW-0472">Membrane</keyword>
<keyword evidence="1" id="KW-1133">Transmembrane helix</keyword>
<dbReference type="AlphaFoldDB" id="A0A1Y4MZL5"/>
<accession>A0A1Y4MZL5</accession>
<gene>
    <name evidence="2" type="ORF">B5F11_11130</name>
</gene>
<evidence type="ECO:0000256" key="1">
    <source>
        <dbReference type="SAM" id="Phobius"/>
    </source>
</evidence>
<name>A0A1Y4MZL5_9FIRM</name>
<protein>
    <recommendedName>
        <fullName evidence="4">Serine/threonine protein kinase</fullName>
    </recommendedName>
</protein>
<dbReference type="Proteomes" id="UP000196386">
    <property type="component" value="Unassembled WGS sequence"/>
</dbReference>
<evidence type="ECO:0000313" key="2">
    <source>
        <dbReference type="EMBL" id="OUP68899.1"/>
    </source>
</evidence>
<proteinExistence type="predicted"/>
<evidence type="ECO:0008006" key="4">
    <source>
        <dbReference type="Google" id="ProtNLM"/>
    </source>
</evidence>
<reference evidence="3" key="1">
    <citation type="submission" date="2017-04" db="EMBL/GenBank/DDBJ databases">
        <title>Function of individual gut microbiota members based on whole genome sequencing of pure cultures obtained from chicken caecum.</title>
        <authorList>
            <person name="Medvecky M."/>
            <person name="Cejkova D."/>
            <person name="Polansky O."/>
            <person name="Karasova D."/>
            <person name="Kubasova T."/>
            <person name="Cizek A."/>
            <person name="Rychlik I."/>
        </authorList>
    </citation>
    <scope>NUCLEOTIDE SEQUENCE [LARGE SCALE GENOMIC DNA]</scope>
    <source>
        <strain evidence="3">An175</strain>
    </source>
</reference>
<dbReference type="RefSeq" id="WP_087301571.1">
    <property type="nucleotide sequence ID" value="NZ_NFKP01000013.1"/>
</dbReference>